<comment type="caution">
    <text evidence="1">The sequence shown here is derived from an EMBL/GenBank/DDBJ whole genome shotgun (WGS) entry which is preliminary data.</text>
</comment>
<evidence type="ECO:0000313" key="1">
    <source>
        <dbReference type="EMBL" id="MDR6245666.1"/>
    </source>
</evidence>
<accession>A0ABU1J2E5</accession>
<reference evidence="1 2" key="1">
    <citation type="submission" date="2023-07" db="EMBL/GenBank/DDBJ databases">
        <title>Genomic Encyclopedia of Type Strains, Phase IV (KMG-IV): sequencing the most valuable type-strain genomes for metagenomic binning, comparative biology and taxonomic classification.</title>
        <authorList>
            <person name="Goeker M."/>
        </authorList>
    </citation>
    <scope>NUCLEOTIDE SEQUENCE [LARGE SCALE GENOMIC DNA]</scope>
    <source>
        <strain evidence="1 2">DSM 22170</strain>
    </source>
</reference>
<dbReference type="Proteomes" id="UP001185028">
    <property type="component" value="Unassembled WGS sequence"/>
</dbReference>
<sequence length="294" mass="33951">MSHFTVAVITPSLHDLERLLAPFQENNMGDCPQEYLEFFDVEEEYQRSYESESAEYVEMEDGRLLSPYHAIFRVPSAQLMTLKHEVPAHLRRVQIPHREKYSTFDEYMIQSVFGYSSRDEKTGRWGYWENPNATWDDWQVGGRWPNMLLLRSGERANAAPIKDIFFIEQEQCEGITVEIQGITIPATLAPQLESCIAEASQEWDTVMEGEHSSEIAYYIHRYVNKQGFLRDVLSINTYAVLTPDGVWHTPGEMGRFGIGSESPEEAREFSTSFYATFIQNADPEHFLVIVDCHI</sequence>
<name>A0ABU1J2E5_9BACL</name>
<protein>
    <submittedName>
        <fullName evidence="1">Uncharacterized protein</fullName>
    </submittedName>
</protein>
<evidence type="ECO:0000313" key="2">
    <source>
        <dbReference type="Proteomes" id="UP001185028"/>
    </source>
</evidence>
<gene>
    <name evidence="1" type="ORF">JOC58_003579</name>
</gene>
<dbReference type="RefSeq" id="WP_188777699.1">
    <property type="nucleotide sequence ID" value="NZ_BMMB01000011.1"/>
</dbReference>
<proteinExistence type="predicted"/>
<keyword evidence="2" id="KW-1185">Reference proteome</keyword>
<dbReference type="EMBL" id="JAVDQH010000016">
    <property type="protein sequence ID" value="MDR6245666.1"/>
    <property type="molecule type" value="Genomic_DNA"/>
</dbReference>
<organism evidence="1 2">
    <name type="scientific">Paenibacillus hunanensis</name>
    <dbReference type="NCBI Taxonomy" id="539262"/>
    <lineage>
        <taxon>Bacteria</taxon>
        <taxon>Bacillati</taxon>
        <taxon>Bacillota</taxon>
        <taxon>Bacilli</taxon>
        <taxon>Bacillales</taxon>
        <taxon>Paenibacillaceae</taxon>
        <taxon>Paenibacillus</taxon>
    </lineage>
</organism>